<dbReference type="Gene3D" id="1.10.357.10">
    <property type="entry name" value="Tetracycline Repressor, domain 2"/>
    <property type="match status" value="1"/>
</dbReference>
<keyword evidence="7" id="KW-1185">Reference proteome</keyword>
<name>U3CHU5_9VIBR</name>
<dbReference type="SUPFAM" id="SSF48498">
    <property type="entry name" value="Tetracyclin repressor-like, C-terminal domain"/>
    <property type="match status" value="1"/>
</dbReference>
<dbReference type="STRING" id="1219080.VEZ01S_40_00060"/>
<dbReference type="SUPFAM" id="SSF46689">
    <property type="entry name" value="Homeodomain-like"/>
    <property type="match status" value="1"/>
</dbReference>
<accession>U3CHU5</accession>
<feature type="domain" description="HTH tetR-type" evidence="4">
    <location>
        <begin position="25"/>
        <end position="60"/>
    </location>
</feature>
<dbReference type="InterPro" id="IPR036271">
    <property type="entry name" value="Tet_transcr_reg_TetR-rel_C_sf"/>
</dbReference>
<protein>
    <submittedName>
        <fullName evidence="6">Putative TetR family transcriptional regulator</fullName>
    </submittedName>
</protein>
<dbReference type="InterPro" id="IPR001647">
    <property type="entry name" value="HTH_TetR"/>
</dbReference>
<gene>
    <name evidence="6" type="ORF">VEZ01S_40_00060</name>
</gene>
<evidence type="ECO:0000259" key="4">
    <source>
        <dbReference type="Pfam" id="PF00440"/>
    </source>
</evidence>
<reference evidence="6 7" key="1">
    <citation type="submission" date="2013-09" db="EMBL/GenBank/DDBJ databases">
        <title>Whole genome shotgun sequence of Vibrio ezurae NBRC 102218.</title>
        <authorList>
            <person name="Yoshida I."/>
            <person name="Hosoyama A."/>
            <person name="Numata M."/>
            <person name="Hashimoto M."/>
            <person name="Hosoyama Y."/>
            <person name="Tsuchikane K."/>
            <person name="Noguchi M."/>
            <person name="Hirakata S."/>
            <person name="Ichikawa N."/>
            <person name="Ohji S."/>
            <person name="Yamazoe A."/>
            <person name="Fujita N."/>
        </authorList>
    </citation>
    <scope>NUCLEOTIDE SEQUENCE [LARGE SCALE GENOMIC DNA]</scope>
    <source>
        <strain evidence="6 7">NBRC 102218</strain>
    </source>
</reference>
<keyword evidence="2" id="KW-0238">DNA-binding</keyword>
<dbReference type="Gene3D" id="1.10.10.60">
    <property type="entry name" value="Homeodomain-like"/>
    <property type="match status" value="1"/>
</dbReference>
<evidence type="ECO:0000259" key="5">
    <source>
        <dbReference type="Pfam" id="PF02909"/>
    </source>
</evidence>
<dbReference type="InterPro" id="IPR009057">
    <property type="entry name" value="Homeodomain-like_sf"/>
</dbReference>
<dbReference type="GO" id="GO:0003677">
    <property type="term" value="F:DNA binding"/>
    <property type="evidence" value="ECO:0007669"/>
    <property type="project" value="UniProtKB-KW"/>
</dbReference>
<feature type="domain" description="Tetracycline repressor TetR C-terminal" evidence="5">
    <location>
        <begin position="72"/>
        <end position="206"/>
    </location>
</feature>
<dbReference type="GO" id="GO:0045892">
    <property type="term" value="P:negative regulation of DNA-templated transcription"/>
    <property type="evidence" value="ECO:0007669"/>
    <property type="project" value="InterPro"/>
</dbReference>
<dbReference type="AlphaFoldDB" id="U3CHU5"/>
<sequence>MNNQNVKGRPALISKQDIIECALKIGLSKVSMHGLGKSLGVSATALYRHVASKEELIHECCDFIIESVEIPKQDRWESYLYEFSKNFRNSLLAIPGSVEFIRYSQQFTPSSQKLVNDALAVFLKENFEVQDGFMAFTSVYTKVTDIVQHQEQSERLQTQGQVPPECLPDASEFPNLFLLLSEVKPVDYNAYFEAGIKITIEGLKAVYSK</sequence>
<proteinExistence type="predicted"/>
<keyword evidence="1" id="KW-0805">Transcription regulation</keyword>
<dbReference type="Pfam" id="PF00440">
    <property type="entry name" value="TetR_N"/>
    <property type="match status" value="1"/>
</dbReference>
<dbReference type="InterPro" id="IPR023772">
    <property type="entry name" value="DNA-bd_HTH_TetR-type_CS"/>
</dbReference>
<evidence type="ECO:0000313" key="6">
    <source>
        <dbReference type="EMBL" id="GAD80759.1"/>
    </source>
</evidence>
<dbReference type="eggNOG" id="COG1309">
    <property type="taxonomic scope" value="Bacteria"/>
</dbReference>
<dbReference type="PROSITE" id="PS01081">
    <property type="entry name" value="HTH_TETR_1"/>
    <property type="match status" value="1"/>
</dbReference>
<comment type="caution">
    <text evidence="6">The sequence shown here is derived from an EMBL/GenBank/DDBJ whole genome shotgun (WGS) entry which is preliminary data.</text>
</comment>
<evidence type="ECO:0000256" key="3">
    <source>
        <dbReference type="ARBA" id="ARBA00023163"/>
    </source>
</evidence>
<evidence type="ECO:0000256" key="1">
    <source>
        <dbReference type="ARBA" id="ARBA00023015"/>
    </source>
</evidence>
<dbReference type="OrthoDB" id="7056813at2"/>
<dbReference type="EMBL" id="BATM01000040">
    <property type="protein sequence ID" value="GAD80759.1"/>
    <property type="molecule type" value="Genomic_DNA"/>
</dbReference>
<dbReference type="InterPro" id="IPR004111">
    <property type="entry name" value="Repressor_TetR_C"/>
</dbReference>
<dbReference type="RefSeq" id="WP_021714461.1">
    <property type="nucleotide sequence ID" value="NZ_BATM01000040.1"/>
</dbReference>
<organism evidence="6 7">
    <name type="scientific">Vibrio ezurae NBRC 102218</name>
    <dbReference type="NCBI Taxonomy" id="1219080"/>
    <lineage>
        <taxon>Bacteria</taxon>
        <taxon>Pseudomonadati</taxon>
        <taxon>Pseudomonadota</taxon>
        <taxon>Gammaproteobacteria</taxon>
        <taxon>Vibrionales</taxon>
        <taxon>Vibrionaceae</taxon>
        <taxon>Vibrio</taxon>
    </lineage>
</organism>
<evidence type="ECO:0000313" key="7">
    <source>
        <dbReference type="Proteomes" id="UP000016562"/>
    </source>
</evidence>
<evidence type="ECO:0000256" key="2">
    <source>
        <dbReference type="ARBA" id="ARBA00023125"/>
    </source>
</evidence>
<dbReference type="Pfam" id="PF02909">
    <property type="entry name" value="TetR_C_1"/>
    <property type="match status" value="1"/>
</dbReference>
<dbReference type="Proteomes" id="UP000016562">
    <property type="component" value="Unassembled WGS sequence"/>
</dbReference>
<keyword evidence="3" id="KW-0804">Transcription</keyword>